<dbReference type="Proteomes" id="UP000011820">
    <property type="component" value="Chromosome"/>
</dbReference>
<protein>
    <submittedName>
        <fullName evidence="1">Uncharacterized protein</fullName>
    </submittedName>
</protein>
<keyword evidence="2" id="KW-1185">Reference proteome</keyword>
<evidence type="ECO:0000313" key="2">
    <source>
        <dbReference type="Proteomes" id="UP000011820"/>
    </source>
</evidence>
<reference evidence="1 2" key="1">
    <citation type="journal article" date="2013" name="Genome Announc.">
        <title>Complete Genome Sequence of a Chinese Strain of 'Candidatus Liberibacter asiaticus'.</title>
        <authorList>
            <person name="Lin H."/>
            <person name="Han C.S."/>
            <person name="Liu B."/>
            <person name="Lou B."/>
            <person name="Bai X."/>
            <person name="Deng C."/>
            <person name="Civerolo E.L."/>
            <person name="Gupta G."/>
        </authorList>
    </citation>
    <scope>NUCLEOTIDE SEQUENCE [LARGE SCALE GENOMIC DNA]</scope>
    <source>
        <strain evidence="2">gxpsy</strain>
    </source>
</reference>
<organism evidence="1 2">
    <name type="scientific">Candidatus Liberibacter asiaticus str. gxpsy</name>
    <dbReference type="NCBI Taxonomy" id="1174529"/>
    <lineage>
        <taxon>Bacteria</taxon>
        <taxon>Pseudomonadati</taxon>
        <taxon>Pseudomonadota</taxon>
        <taxon>Alphaproteobacteria</taxon>
        <taxon>Hyphomicrobiales</taxon>
        <taxon>Rhizobiaceae</taxon>
        <taxon>Liberibacter</taxon>
    </lineage>
</organism>
<gene>
    <name evidence="1" type="ORF">WSI_02055</name>
</gene>
<evidence type="ECO:0000313" key="1">
    <source>
        <dbReference type="EMBL" id="AGH16781.1"/>
    </source>
</evidence>
<proteinExistence type="predicted"/>
<sequence>MKNAPPSCGVTEGHFINCMRCSRQSGVIVAKRFDIMNNHVIVY</sequence>
<dbReference type="EMBL" id="CP004005">
    <property type="protein sequence ID" value="AGH16781.1"/>
    <property type="molecule type" value="Genomic_DNA"/>
</dbReference>
<accession>A0ABM5NFK6</accession>
<name>A0ABM5NFK6_LIBAS</name>